<feature type="region of interest" description="Disordered" evidence="1">
    <location>
        <begin position="68"/>
        <end position="97"/>
    </location>
</feature>
<feature type="region of interest" description="Disordered" evidence="1">
    <location>
        <begin position="139"/>
        <end position="171"/>
    </location>
</feature>
<dbReference type="Proteomes" id="UP000324222">
    <property type="component" value="Unassembled WGS sequence"/>
</dbReference>
<organism evidence="2 3">
    <name type="scientific">Portunus trituberculatus</name>
    <name type="common">Swimming crab</name>
    <name type="synonym">Neptunus trituberculatus</name>
    <dbReference type="NCBI Taxonomy" id="210409"/>
    <lineage>
        <taxon>Eukaryota</taxon>
        <taxon>Metazoa</taxon>
        <taxon>Ecdysozoa</taxon>
        <taxon>Arthropoda</taxon>
        <taxon>Crustacea</taxon>
        <taxon>Multicrustacea</taxon>
        <taxon>Malacostraca</taxon>
        <taxon>Eumalacostraca</taxon>
        <taxon>Eucarida</taxon>
        <taxon>Decapoda</taxon>
        <taxon>Pleocyemata</taxon>
        <taxon>Brachyura</taxon>
        <taxon>Eubrachyura</taxon>
        <taxon>Portunoidea</taxon>
        <taxon>Portunidae</taxon>
        <taxon>Portuninae</taxon>
        <taxon>Portunus</taxon>
    </lineage>
</organism>
<feature type="region of interest" description="Disordered" evidence="1">
    <location>
        <begin position="1"/>
        <end position="28"/>
    </location>
</feature>
<dbReference type="AlphaFoldDB" id="A0A5B7I3K3"/>
<name>A0A5B7I3K3_PORTR</name>
<dbReference type="EMBL" id="VSRR010040872">
    <property type="protein sequence ID" value="MPC75334.1"/>
    <property type="molecule type" value="Genomic_DNA"/>
</dbReference>
<evidence type="ECO:0000313" key="2">
    <source>
        <dbReference type="EMBL" id="MPC75334.1"/>
    </source>
</evidence>
<feature type="compositionally biased region" description="Low complexity" evidence="1">
    <location>
        <begin position="81"/>
        <end position="94"/>
    </location>
</feature>
<evidence type="ECO:0000256" key="1">
    <source>
        <dbReference type="SAM" id="MobiDB-lite"/>
    </source>
</evidence>
<reference evidence="2 3" key="1">
    <citation type="submission" date="2019-05" db="EMBL/GenBank/DDBJ databases">
        <title>Another draft genome of Portunus trituberculatus and its Hox gene families provides insights of decapod evolution.</title>
        <authorList>
            <person name="Jeong J.-H."/>
            <person name="Song I."/>
            <person name="Kim S."/>
            <person name="Choi T."/>
            <person name="Kim D."/>
            <person name="Ryu S."/>
            <person name="Kim W."/>
        </authorList>
    </citation>
    <scope>NUCLEOTIDE SEQUENCE [LARGE SCALE GENOMIC DNA]</scope>
    <source>
        <tissue evidence="2">Muscle</tissue>
    </source>
</reference>
<sequence length="294" mass="31624">MNAQNSRAPESHNSSLSEHLHRGGEAAERRYVRRRGGLLAAGRAREHMRAVAARWVCARAAAARVSSWKRRTATHHQTPSAHAGQPAALGQAPPMTQITPSLTSVRCTAAVSESLQPLPTVVRLSRLMVGGAAPSAGVASRAWREQRRRAGHSDLSGTQGSGRDTCAKPAAGKGNISPSFCLTGVRSLTEGPHATHPHERRQPRPPLHLLLHSLTHEALSGLSDCRSSEPVNKKSFPEVSVRGIDVDSNCPALSPVCWVCASQIFSLLNTRHAIQRRKALGTNLTLTHTRSTVR</sequence>
<gene>
    <name evidence="2" type="ORF">E2C01_069719</name>
</gene>
<evidence type="ECO:0000313" key="3">
    <source>
        <dbReference type="Proteomes" id="UP000324222"/>
    </source>
</evidence>
<accession>A0A5B7I3K3</accession>
<comment type="caution">
    <text evidence="2">The sequence shown here is derived from an EMBL/GenBank/DDBJ whole genome shotgun (WGS) entry which is preliminary data.</text>
</comment>
<keyword evidence="3" id="KW-1185">Reference proteome</keyword>
<protein>
    <submittedName>
        <fullName evidence="2">Uncharacterized protein</fullName>
    </submittedName>
</protein>
<feature type="compositionally biased region" description="Basic and acidic residues" evidence="1">
    <location>
        <begin position="18"/>
        <end position="28"/>
    </location>
</feature>
<proteinExistence type="predicted"/>